<dbReference type="STRING" id="645134.A0A0L0HQS8"/>
<dbReference type="InterPro" id="IPR011009">
    <property type="entry name" value="Kinase-like_dom_sf"/>
</dbReference>
<dbReference type="PANTHER" id="PTHR43173">
    <property type="entry name" value="ABC1 FAMILY PROTEIN"/>
    <property type="match status" value="1"/>
</dbReference>
<comment type="similarity">
    <text evidence="1">Belongs to the protein kinase superfamily. ADCK protein kinase family.</text>
</comment>
<name>A0A0L0HQS8_SPIPD</name>
<reference evidence="3 4" key="1">
    <citation type="submission" date="2009-08" db="EMBL/GenBank/DDBJ databases">
        <title>The Genome Sequence of Spizellomyces punctatus strain DAOM BR117.</title>
        <authorList>
            <consortium name="The Broad Institute Genome Sequencing Platform"/>
            <person name="Russ C."/>
            <person name="Cuomo C."/>
            <person name="Shea T."/>
            <person name="Young S.K."/>
            <person name="Zeng Q."/>
            <person name="Koehrsen M."/>
            <person name="Haas B."/>
            <person name="Borodovsky M."/>
            <person name="Guigo R."/>
            <person name="Alvarado L."/>
            <person name="Berlin A."/>
            <person name="Bochicchio J."/>
            <person name="Borenstein D."/>
            <person name="Chapman S."/>
            <person name="Chen Z."/>
            <person name="Engels R."/>
            <person name="Freedman E."/>
            <person name="Gellesch M."/>
            <person name="Goldberg J."/>
            <person name="Griggs A."/>
            <person name="Gujja S."/>
            <person name="Heiman D."/>
            <person name="Hepburn T."/>
            <person name="Howarth C."/>
            <person name="Jen D."/>
            <person name="Larson L."/>
            <person name="Lewis B."/>
            <person name="Mehta T."/>
            <person name="Park D."/>
            <person name="Pearson M."/>
            <person name="Roberts A."/>
            <person name="Saif S."/>
            <person name="Shenoy N."/>
            <person name="Sisk P."/>
            <person name="Stolte C."/>
            <person name="Sykes S."/>
            <person name="Thomson T."/>
            <person name="Walk T."/>
            <person name="White J."/>
            <person name="Yandava C."/>
            <person name="Burger G."/>
            <person name="Gray M.W."/>
            <person name="Holland P.W.H."/>
            <person name="King N."/>
            <person name="Lang F.B.F."/>
            <person name="Roger A.J."/>
            <person name="Ruiz-Trillo I."/>
            <person name="Lander E."/>
            <person name="Nusbaum C."/>
        </authorList>
    </citation>
    <scope>NUCLEOTIDE SEQUENCE [LARGE SCALE GENOMIC DNA]</scope>
    <source>
        <strain evidence="3 4">DAOM BR117</strain>
    </source>
</reference>
<organism evidence="3 4">
    <name type="scientific">Spizellomyces punctatus (strain DAOM BR117)</name>
    <dbReference type="NCBI Taxonomy" id="645134"/>
    <lineage>
        <taxon>Eukaryota</taxon>
        <taxon>Fungi</taxon>
        <taxon>Fungi incertae sedis</taxon>
        <taxon>Chytridiomycota</taxon>
        <taxon>Chytridiomycota incertae sedis</taxon>
        <taxon>Chytridiomycetes</taxon>
        <taxon>Spizellomycetales</taxon>
        <taxon>Spizellomycetaceae</taxon>
        <taxon>Spizellomyces</taxon>
    </lineage>
</organism>
<evidence type="ECO:0000256" key="1">
    <source>
        <dbReference type="ARBA" id="ARBA00009670"/>
    </source>
</evidence>
<sequence length="550" mass="62461">MPSRFLPHRPFLRRSIYLFTLGTAAWSFDRYAYDSTFTRNLRTLYNGVVITADYKLNFVPGNAERIAALHERVAKRILNVCKENGGLYIKFGQQIAAVPVLPPEYAKTFRVLFDDAPAVPYAAVEKIFMQDFNGRKPSDVFETFSRTAVASASIAQVHRATLKDGRVVAVKVQKPQIERQVGWDLWTYGVLCWAFEKVFELPMTWSAPYIASHILQETDFVNEAHNAERAADYIAEAPRSLSSRVYVPKVHWDLTSKRIMTAEWIDGVRFTDIEEMDRRGWSRKEVMSAIVDVFADQIFRTGFVHCDPHPGNIIIRTHPKSPPHPQIVLLDHGLYVQCAPTFTREYATFWKSLFLGDTGALSRIATKWGIQDLQLFASATIQKPWAPGKIVHVDPHKSGIDDLFEKQLKMKESVKTFLRDTELVPKELIFLGRNMNLVRANNKSLGSPINRINIMANRAARSLGSDWSAWSNTSTSPLTTFITSRLNYYTFRATLFVTALLFHVSRAVQKLGWIFFGAKGAGFEDVIEGGMRRAMEEKFGVVIDESVFEG</sequence>
<dbReference type="InterPro" id="IPR004147">
    <property type="entry name" value="ABC1_dom"/>
</dbReference>
<gene>
    <name evidence="3" type="ORF">SPPG_00908</name>
</gene>
<accession>A0A0L0HQS8</accession>
<dbReference type="InParanoid" id="A0A0L0HQS8"/>
<dbReference type="eggNOG" id="KOG1235">
    <property type="taxonomic scope" value="Eukaryota"/>
</dbReference>
<evidence type="ECO:0000313" key="3">
    <source>
        <dbReference type="EMBL" id="KND03423.1"/>
    </source>
</evidence>
<dbReference type="RefSeq" id="XP_016611462.1">
    <property type="nucleotide sequence ID" value="XM_016749236.1"/>
</dbReference>
<dbReference type="OrthoDB" id="427480at2759"/>
<dbReference type="Pfam" id="PF03109">
    <property type="entry name" value="ABC1"/>
    <property type="match status" value="1"/>
</dbReference>
<dbReference type="SUPFAM" id="SSF56112">
    <property type="entry name" value="Protein kinase-like (PK-like)"/>
    <property type="match status" value="1"/>
</dbReference>
<dbReference type="AlphaFoldDB" id="A0A0L0HQS8"/>
<evidence type="ECO:0000313" key="4">
    <source>
        <dbReference type="Proteomes" id="UP000053201"/>
    </source>
</evidence>
<dbReference type="InterPro" id="IPR051130">
    <property type="entry name" value="Mito_struct-func_regulator"/>
</dbReference>
<keyword evidence="4" id="KW-1185">Reference proteome</keyword>
<dbReference type="VEuPathDB" id="FungiDB:SPPG_00908"/>
<proteinExistence type="inferred from homology"/>
<dbReference type="InterPro" id="IPR045307">
    <property type="entry name" value="ADCK1_dom"/>
</dbReference>
<dbReference type="EMBL" id="KQ257451">
    <property type="protein sequence ID" value="KND03423.1"/>
    <property type="molecule type" value="Genomic_DNA"/>
</dbReference>
<dbReference type="PANTHER" id="PTHR43173:SF37">
    <property type="entry name" value="ABC1 FAMILY PROTEIN C10F6.14C"/>
    <property type="match status" value="1"/>
</dbReference>
<dbReference type="Proteomes" id="UP000053201">
    <property type="component" value="Unassembled WGS sequence"/>
</dbReference>
<dbReference type="OMA" id="DVMTTMV"/>
<evidence type="ECO:0000259" key="2">
    <source>
        <dbReference type="Pfam" id="PF03109"/>
    </source>
</evidence>
<feature type="domain" description="ABC1 atypical kinase-like" evidence="2">
    <location>
        <begin position="112"/>
        <end position="361"/>
    </location>
</feature>
<dbReference type="CDD" id="cd13969">
    <property type="entry name" value="ADCK1-like"/>
    <property type="match status" value="1"/>
</dbReference>
<protein>
    <recommendedName>
        <fullName evidence="2">ABC1 atypical kinase-like domain-containing protein</fullName>
    </recommendedName>
</protein>
<dbReference type="GeneID" id="27684608"/>